<reference evidence="2" key="1">
    <citation type="submission" date="2023-01" db="EMBL/GenBank/DDBJ databases">
        <title>Genome assembly of the deep-sea coral Lophelia pertusa.</title>
        <authorList>
            <person name="Herrera S."/>
            <person name="Cordes E."/>
        </authorList>
    </citation>
    <scope>NUCLEOTIDE SEQUENCE</scope>
    <source>
        <strain evidence="2">USNM1676648</strain>
        <tissue evidence="2">Polyp</tissue>
    </source>
</reference>
<dbReference type="Proteomes" id="UP001163046">
    <property type="component" value="Unassembled WGS sequence"/>
</dbReference>
<dbReference type="EMBL" id="MU825432">
    <property type="protein sequence ID" value="KAJ7389453.1"/>
    <property type="molecule type" value="Genomic_DNA"/>
</dbReference>
<protein>
    <recommendedName>
        <fullName evidence="1">DUF6589 domain-containing protein</fullName>
    </recommendedName>
</protein>
<evidence type="ECO:0000313" key="3">
    <source>
        <dbReference type="Proteomes" id="UP001163046"/>
    </source>
</evidence>
<keyword evidence="3" id="KW-1185">Reference proteome</keyword>
<comment type="caution">
    <text evidence="2">The sequence shown here is derived from an EMBL/GenBank/DDBJ whole genome shotgun (WGS) entry which is preliminary data.</text>
</comment>
<dbReference type="InterPro" id="IPR046496">
    <property type="entry name" value="DUF6589"/>
</dbReference>
<evidence type="ECO:0000259" key="1">
    <source>
        <dbReference type="Pfam" id="PF20231"/>
    </source>
</evidence>
<evidence type="ECO:0000313" key="2">
    <source>
        <dbReference type="EMBL" id="KAJ7389453.1"/>
    </source>
</evidence>
<proteinExistence type="predicted"/>
<dbReference type="AlphaFoldDB" id="A0A9W9ZYL7"/>
<dbReference type="OrthoDB" id="5980163at2759"/>
<feature type="domain" description="DUF6589" evidence="1">
    <location>
        <begin position="3"/>
        <end position="233"/>
    </location>
</feature>
<gene>
    <name evidence="2" type="ORF">OS493_031422</name>
</gene>
<dbReference type="Pfam" id="PF20231">
    <property type="entry name" value="DUF6589"/>
    <property type="match status" value="1"/>
</dbReference>
<name>A0A9W9ZYL7_9CNID</name>
<organism evidence="2 3">
    <name type="scientific">Desmophyllum pertusum</name>
    <dbReference type="NCBI Taxonomy" id="174260"/>
    <lineage>
        <taxon>Eukaryota</taxon>
        <taxon>Metazoa</taxon>
        <taxon>Cnidaria</taxon>
        <taxon>Anthozoa</taxon>
        <taxon>Hexacorallia</taxon>
        <taxon>Scleractinia</taxon>
        <taxon>Caryophylliina</taxon>
        <taxon>Caryophylliidae</taxon>
        <taxon>Desmophyllum</taxon>
    </lineage>
</organism>
<sequence length="254" mass="29023">MQLGDWHTGVKILELLFRRFYSGSASDDHCTMFADRNLINRRNVREDPHTAYRADRDFMSLEVTARVVAAAFHVLGLQSRQDKPKNFPIPENLASQSKLHQLQFLHKAAAKIVDDVVIDETMMNGSLEEMVSMQERQEILEEALDAPSALHSSSTPPSKDADDMFNYNAALLSEGLYFLNFVDAVSEGDGGRIIRQYKYLMLLCKADGPHSTKYALESLYQLLLANSLSEKEAEIFVWNRTVKQSRWTWKEYLP</sequence>
<accession>A0A9W9ZYL7</accession>